<evidence type="ECO:0000256" key="6">
    <source>
        <dbReference type="ARBA" id="ARBA00023034"/>
    </source>
</evidence>
<evidence type="ECO:0000256" key="7">
    <source>
        <dbReference type="ARBA" id="ARBA00023136"/>
    </source>
</evidence>
<keyword evidence="2 9" id="KW-0808">Transferase</keyword>
<keyword evidence="3" id="KW-0812">Transmembrane</keyword>
<evidence type="ECO:0000256" key="4">
    <source>
        <dbReference type="ARBA" id="ARBA00022968"/>
    </source>
</evidence>
<dbReference type="InParanoid" id="E2C132"/>
<reference evidence="9 10" key="1">
    <citation type="journal article" date="2010" name="Science">
        <title>Genomic comparison of the ants Camponotus floridanus and Harpegnathos saltator.</title>
        <authorList>
            <person name="Bonasio R."/>
            <person name="Zhang G."/>
            <person name="Ye C."/>
            <person name="Mutti N.S."/>
            <person name="Fang X."/>
            <person name="Qin N."/>
            <person name="Donahue G."/>
            <person name="Yang P."/>
            <person name="Li Q."/>
            <person name="Li C."/>
            <person name="Zhang P."/>
            <person name="Huang Z."/>
            <person name="Berger S.L."/>
            <person name="Reinberg D."/>
            <person name="Wang J."/>
            <person name="Liebig J."/>
        </authorList>
    </citation>
    <scope>NUCLEOTIDE SEQUENCE [LARGE SCALE GENOMIC DNA]</scope>
    <source>
        <strain evidence="9 10">R22 G/1</strain>
    </source>
</reference>
<keyword evidence="10" id="KW-1185">Reference proteome</keyword>
<dbReference type="InterPro" id="IPR007734">
    <property type="entry name" value="Heparan_SO4_2-O-STrfase"/>
</dbReference>
<evidence type="ECO:0000313" key="9">
    <source>
        <dbReference type="EMBL" id="EFN78353.1"/>
    </source>
</evidence>
<dbReference type="InterPro" id="IPR027417">
    <property type="entry name" value="P-loop_NTPase"/>
</dbReference>
<dbReference type="GO" id="GO:0000139">
    <property type="term" value="C:Golgi membrane"/>
    <property type="evidence" value="ECO:0007669"/>
    <property type="project" value="UniProtKB-SubCell"/>
</dbReference>
<name>E2C132_HARSA</name>
<keyword evidence="6" id="KW-0333">Golgi apparatus</keyword>
<proteinExistence type="predicted"/>
<dbReference type="Proteomes" id="UP000008237">
    <property type="component" value="Unassembled WGS sequence"/>
</dbReference>
<evidence type="ECO:0000313" key="10">
    <source>
        <dbReference type="Proteomes" id="UP000008237"/>
    </source>
</evidence>
<accession>E2C132</accession>
<dbReference type="OMA" id="GRQGPTF"/>
<evidence type="ECO:0000256" key="2">
    <source>
        <dbReference type="ARBA" id="ARBA00022679"/>
    </source>
</evidence>
<keyword evidence="8" id="KW-0325">Glycoprotein</keyword>
<evidence type="ECO:0000256" key="5">
    <source>
        <dbReference type="ARBA" id="ARBA00022989"/>
    </source>
</evidence>
<dbReference type="GO" id="GO:0008146">
    <property type="term" value="F:sulfotransferase activity"/>
    <property type="evidence" value="ECO:0007669"/>
    <property type="project" value="InterPro"/>
</dbReference>
<dbReference type="AlphaFoldDB" id="E2C132"/>
<evidence type="ECO:0000256" key="3">
    <source>
        <dbReference type="ARBA" id="ARBA00022692"/>
    </source>
</evidence>
<keyword evidence="7" id="KW-0472">Membrane</keyword>
<gene>
    <name evidence="9" type="ORF">EAI_07542</name>
</gene>
<dbReference type="Gene3D" id="3.40.50.300">
    <property type="entry name" value="P-loop containing nucleotide triphosphate hydrolases"/>
    <property type="match status" value="2"/>
</dbReference>
<keyword evidence="4" id="KW-0735">Signal-anchor</keyword>
<dbReference type="PANTHER" id="PTHR12129:SF15">
    <property type="entry name" value="URONYL 2-SULFOTRANSFERASE"/>
    <property type="match status" value="1"/>
</dbReference>
<evidence type="ECO:0000256" key="1">
    <source>
        <dbReference type="ARBA" id="ARBA00004323"/>
    </source>
</evidence>
<sequence length="225" mass="26209">MLTRIPGAGAELMVLILQRLQGYNAFKHIRLPAGDHGLLSTLQQELLVEEMTSIIKQEAIPLSFDGDVRFLNFSEFGRQGPSFISLVRDPLDPRIWRRYSKGKERVFYRGAIPHFCGQEPRCTERNNTWALARAKANVVRWYPVVGILDYMEESLNALALEFPYFFKDAVRIYKQFRLKEKRPTVSTVPFKLRDRNASLQMALALEVEFYQWLKSRLFNETFKNG</sequence>
<comment type="subcellular location">
    <subcellularLocation>
        <location evidence="1">Golgi apparatus membrane</location>
        <topology evidence="1">Single-pass type II membrane protein</topology>
    </subcellularLocation>
</comment>
<keyword evidence="5" id="KW-1133">Transmembrane helix</keyword>
<organism evidence="10">
    <name type="scientific">Harpegnathos saltator</name>
    <name type="common">Jerdon's jumping ant</name>
    <dbReference type="NCBI Taxonomy" id="610380"/>
    <lineage>
        <taxon>Eukaryota</taxon>
        <taxon>Metazoa</taxon>
        <taxon>Ecdysozoa</taxon>
        <taxon>Arthropoda</taxon>
        <taxon>Hexapoda</taxon>
        <taxon>Insecta</taxon>
        <taxon>Pterygota</taxon>
        <taxon>Neoptera</taxon>
        <taxon>Endopterygota</taxon>
        <taxon>Hymenoptera</taxon>
        <taxon>Apocrita</taxon>
        <taxon>Aculeata</taxon>
        <taxon>Formicoidea</taxon>
        <taxon>Formicidae</taxon>
        <taxon>Ponerinae</taxon>
        <taxon>Ponerini</taxon>
        <taxon>Harpegnathos</taxon>
    </lineage>
</organism>
<protein>
    <submittedName>
        <fullName evidence="9">Heparan sulfate 2-O-sulfotransferase 1</fullName>
    </submittedName>
</protein>
<dbReference type="EMBL" id="GL451853">
    <property type="protein sequence ID" value="EFN78353.1"/>
    <property type="molecule type" value="Genomic_DNA"/>
</dbReference>
<dbReference type="PANTHER" id="PTHR12129">
    <property type="entry name" value="HEPARAN SULFATE 2-O-SULFOTRANSFERASE"/>
    <property type="match status" value="1"/>
</dbReference>
<evidence type="ECO:0000256" key="8">
    <source>
        <dbReference type="ARBA" id="ARBA00023180"/>
    </source>
</evidence>
<dbReference type="OrthoDB" id="10019582at2759"/>